<evidence type="ECO:0000313" key="2">
    <source>
        <dbReference type="EMBL" id="CAB3988827.1"/>
    </source>
</evidence>
<evidence type="ECO:0000256" key="1">
    <source>
        <dbReference type="PROSITE-ProRule" id="PRU00302"/>
    </source>
</evidence>
<dbReference type="EMBL" id="CACRXK020001389">
    <property type="protein sequence ID" value="CAB3988827.1"/>
    <property type="molecule type" value="Genomic_DNA"/>
</dbReference>
<dbReference type="Proteomes" id="UP001152795">
    <property type="component" value="Unassembled WGS sequence"/>
</dbReference>
<dbReference type="AlphaFoldDB" id="A0A7D9DN18"/>
<dbReference type="CDD" id="cd00033">
    <property type="entry name" value="CCP"/>
    <property type="match status" value="1"/>
</dbReference>
<keyword evidence="1" id="KW-0768">Sushi</keyword>
<dbReference type="InterPro" id="IPR035976">
    <property type="entry name" value="Sushi/SCR/CCP_sf"/>
</dbReference>
<gene>
    <name evidence="2" type="ORF">PACLA_8A046760</name>
</gene>
<keyword evidence="3" id="KW-1185">Reference proteome</keyword>
<proteinExistence type="predicted"/>
<evidence type="ECO:0000313" key="3">
    <source>
        <dbReference type="Proteomes" id="UP001152795"/>
    </source>
</evidence>
<dbReference type="InterPro" id="IPR000436">
    <property type="entry name" value="Sushi_SCR_CCP_dom"/>
</dbReference>
<protein>
    <submittedName>
        <fullName evidence="2">Uncharacterized protein</fullName>
    </submittedName>
</protein>
<organism evidence="2 3">
    <name type="scientific">Paramuricea clavata</name>
    <name type="common">Red gorgonian</name>
    <name type="synonym">Violescent sea-whip</name>
    <dbReference type="NCBI Taxonomy" id="317549"/>
    <lineage>
        <taxon>Eukaryota</taxon>
        <taxon>Metazoa</taxon>
        <taxon>Cnidaria</taxon>
        <taxon>Anthozoa</taxon>
        <taxon>Octocorallia</taxon>
        <taxon>Malacalcyonacea</taxon>
        <taxon>Plexauridae</taxon>
        <taxon>Paramuricea</taxon>
    </lineage>
</organism>
<dbReference type="PROSITE" id="PS50923">
    <property type="entry name" value="SUSHI"/>
    <property type="match status" value="1"/>
</dbReference>
<dbReference type="Gene3D" id="2.10.70.10">
    <property type="entry name" value="Complement Module, domain 1"/>
    <property type="match status" value="1"/>
</dbReference>
<accession>A0A7D9DN18</accession>
<comment type="caution">
    <text evidence="2">The sequence shown here is derived from an EMBL/GenBank/DDBJ whole genome shotgun (WGS) entry which is preliminary data.</text>
</comment>
<comment type="caution">
    <text evidence="1">Lacks conserved residue(s) required for the propagation of feature annotation.</text>
</comment>
<dbReference type="SUPFAM" id="SSF57535">
    <property type="entry name" value="Complement control module/SCR domain"/>
    <property type="match status" value="1"/>
</dbReference>
<name>A0A7D9DN18_PARCT</name>
<sequence>MENYDGDTCRVSCDRDYKLNGPSTVTCTRGTWTDPNTGLVATANCESVDALFKDDVLRLVDRERKRSHLELACFVRDYLKNKYPGNCWFVTIYDDIYSFENHCVGGYYFHKFRYAGVNFVVTRYPDYRARRPRVPLSTIIGSVSGSHAKEVYESIKEKFFHHGESYYMIHVVKRSARLRFAKNCYDENVFYKLFSKVALVVVAP</sequence>
<dbReference type="OrthoDB" id="10469802at2759"/>
<dbReference type="Pfam" id="PF00084">
    <property type="entry name" value="Sushi"/>
    <property type="match status" value="1"/>
</dbReference>
<reference evidence="2" key="1">
    <citation type="submission" date="2020-04" db="EMBL/GenBank/DDBJ databases">
        <authorList>
            <person name="Alioto T."/>
            <person name="Alioto T."/>
            <person name="Gomez Garrido J."/>
        </authorList>
    </citation>
    <scope>NUCLEOTIDE SEQUENCE</scope>
    <source>
        <strain evidence="2">A484AB</strain>
    </source>
</reference>